<dbReference type="EMBL" id="MU853918">
    <property type="protein sequence ID" value="KAK3935555.1"/>
    <property type="molecule type" value="Genomic_DNA"/>
</dbReference>
<dbReference type="AlphaFoldDB" id="A0AAN6S031"/>
<dbReference type="PANTHER" id="PTHR42978:SF5">
    <property type="entry name" value="METALLO-BETA-LACTAMASE DOMAIN-CONTAINING PROTEIN"/>
    <property type="match status" value="1"/>
</dbReference>
<keyword evidence="4" id="KW-0862">Zinc</keyword>
<dbReference type="GO" id="GO:0046872">
    <property type="term" value="F:metal ion binding"/>
    <property type="evidence" value="ECO:0007669"/>
    <property type="project" value="UniProtKB-KW"/>
</dbReference>
<comment type="caution">
    <text evidence="6">The sequence shown here is derived from an EMBL/GenBank/DDBJ whole genome shotgun (WGS) entry which is preliminary data.</text>
</comment>
<comment type="similarity">
    <text evidence="1">Belongs to the metallo-beta-lactamase superfamily.</text>
</comment>
<sequence length="367" mass="40347">MAKISSFQVPPGSCSVGVRVIDTTSAITVPLDMVTPVIKGHEILQCPSFAFLIEHPSGRKLLFDLGVRKDWENLPPVVVNHIKQDGWKLSVRQGVHEILDEHGVAAKDIEAIIWSHWHYDHTGDPSVFPASAALIVGPGFKETFLPGYPERAESPILQSDVAGREVRELDFKDAASTLQVGRFHAVDCFGDGSFFILDSPGHTLGHICALARVTVSPASFIFMGGDCCHHLGEMRPSAYLPLPDSIFPNPLEPETAMPCPGALFEHLLRDGDRARPFYGQMRPGMILCDPDVADETIEKAQEADGTGSVMVVIAHDSHMLGKIDFFPKYANDFLAQGWVEETRWAFLEDFKDAIPSGSETLQQHVKL</sequence>
<evidence type="ECO:0000256" key="2">
    <source>
        <dbReference type="ARBA" id="ARBA00022723"/>
    </source>
</evidence>
<evidence type="ECO:0000313" key="6">
    <source>
        <dbReference type="EMBL" id="KAK3935555.1"/>
    </source>
</evidence>
<gene>
    <name evidence="6" type="ORF">QBC46DRAFT_422119</name>
</gene>
<keyword evidence="7" id="KW-1185">Reference proteome</keyword>
<evidence type="ECO:0000259" key="5">
    <source>
        <dbReference type="SMART" id="SM00849"/>
    </source>
</evidence>
<dbReference type="PANTHER" id="PTHR42978">
    <property type="entry name" value="QUORUM-QUENCHING LACTONASE YTNP-RELATED-RELATED"/>
    <property type="match status" value="1"/>
</dbReference>
<evidence type="ECO:0000313" key="7">
    <source>
        <dbReference type="Proteomes" id="UP001303473"/>
    </source>
</evidence>
<evidence type="ECO:0000256" key="1">
    <source>
        <dbReference type="ARBA" id="ARBA00007749"/>
    </source>
</evidence>
<dbReference type="InterPro" id="IPR036866">
    <property type="entry name" value="RibonucZ/Hydroxyglut_hydro"/>
</dbReference>
<dbReference type="Pfam" id="PF00753">
    <property type="entry name" value="Lactamase_B"/>
    <property type="match status" value="1"/>
</dbReference>
<dbReference type="Gene3D" id="3.60.15.10">
    <property type="entry name" value="Ribonuclease Z/Hydroxyacylglutathione hydrolase-like"/>
    <property type="match status" value="1"/>
</dbReference>
<accession>A0AAN6S031</accession>
<name>A0AAN6S031_9PEZI</name>
<dbReference type="CDD" id="cd07730">
    <property type="entry name" value="metallo-hydrolase-like_MBL-fold"/>
    <property type="match status" value="1"/>
</dbReference>
<keyword evidence="3" id="KW-0378">Hydrolase</keyword>
<keyword evidence="2" id="KW-0479">Metal-binding</keyword>
<dbReference type="InterPro" id="IPR051013">
    <property type="entry name" value="MBL_superfamily_lactonases"/>
</dbReference>
<proteinExistence type="inferred from homology"/>
<dbReference type="GO" id="GO:0016787">
    <property type="term" value="F:hydrolase activity"/>
    <property type="evidence" value="ECO:0007669"/>
    <property type="project" value="UniProtKB-KW"/>
</dbReference>
<dbReference type="Proteomes" id="UP001303473">
    <property type="component" value="Unassembled WGS sequence"/>
</dbReference>
<evidence type="ECO:0000256" key="3">
    <source>
        <dbReference type="ARBA" id="ARBA00022801"/>
    </source>
</evidence>
<protein>
    <submittedName>
        <fullName evidence="6">Metallo-beta-lactamase superfamily protein</fullName>
    </submittedName>
</protein>
<dbReference type="SMART" id="SM00849">
    <property type="entry name" value="Lactamase_B"/>
    <property type="match status" value="1"/>
</dbReference>
<reference evidence="7" key="1">
    <citation type="journal article" date="2023" name="Mol. Phylogenet. Evol.">
        <title>Genome-scale phylogeny and comparative genomics of the fungal order Sordariales.</title>
        <authorList>
            <person name="Hensen N."/>
            <person name="Bonometti L."/>
            <person name="Westerberg I."/>
            <person name="Brannstrom I.O."/>
            <person name="Guillou S."/>
            <person name="Cros-Aarteil S."/>
            <person name="Calhoun S."/>
            <person name="Haridas S."/>
            <person name="Kuo A."/>
            <person name="Mondo S."/>
            <person name="Pangilinan J."/>
            <person name="Riley R."/>
            <person name="LaButti K."/>
            <person name="Andreopoulos B."/>
            <person name="Lipzen A."/>
            <person name="Chen C."/>
            <person name="Yan M."/>
            <person name="Daum C."/>
            <person name="Ng V."/>
            <person name="Clum A."/>
            <person name="Steindorff A."/>
            <person name="Ohm R.A."/>
            <person name="Martin F."/>
            <person name="Silar P."/>
            <person name="Natvig D.O."/>
            <person name="Lalanne C."/>
            <person name="Gautier V."/>
            <person name="Ament-Velasquez S.L."/>
            <person name="Kruys A."/>
            <person name="Hutchinson M.I."/>
            <person name="Powell A.J."/>
            <person name="Barry K."/>
            <person name="Miller A.N."/>
            <person name="Grigoriev I.V."/>
            <person name="Debuchy R."/>
            <person name="Gladieux P."/>
            <person name="Hiltunen Thoren M."/>
            <person name="Johannesson H."/>
        </authorList>
    </citation>
    <scope>NUCLEOTIDE SEQUENCE [LARGE SCALE GENOMIC DNA]</scope>
    <source>
        <strain evidence="7">CBS 340.73</strain>
    </source>
</reference>
<organism evidence="6 7">
    <name type="scientific">Diplogelasinospora grovesii</name>
    <dbReference type="NCBI Taxonomy" id="303347"/>
    <lineage>
        <taxon>Eukaryota</taxon>
        <taxon>Fungi</taxon>
        <taxon>Dikarya</taxon>
        <taxon>Ascomycota</taxon>
        <taxon>Pezizomycotina</taxon>
        <taxon>Sordariomycetes</taxon>
        <taxon>Sordariomycetidae</taxon>
        <taxon>Sordariales</taxon>
        <taxon>Diplogelasinosporaceae</taxon>
        <taxon>Diplogelasinospora</taxon>
    </lineage>
</organism>
<evidence type="ECO:0000256" key="4">
    <source>
        <dbReference type="ARBA" id="ARBA00022833"/>
    </source>
</evidence>
<dbReference type="SUPFAM" id="SSF56281">
    <property type="entry name" value="Metallo-hydrolase/oxidoreductase"/>
    <property type="match status" value="1"/>
</dbReference>
<dbReference type="InterPro" id="IPR001279">
    <property type="entry name" value="Metallo-B-lactamas"/>
</dbReference>
<feature type="domain" description="Metallo-beta-lactamase" evidence="5">
    <location>
        <begin position="47"/>
        <end position="266"/>
    </location>
</feature>